<dbReference type="InterPro" id="IPR035979">
    <property type="entry name" value="RBD_domain_sf"/>
</dbReference>
<dbReference type="AlphaFoldDB" id="A0A1Y2B4L8"/>
<feature type="region of interest" description="Disordered" evidence="3">
    <location>
        <begin position="92"/>
        <end position="118"/>
    </location>
</feature>
<accession>A0A1Y2B4L8</accession>
<proteinExistence type="predicted"/>
<feature type="region of interest" description="Disordered" evidence="3">
    <location>
        <begin position="161"/>
        <end position="182"/>
    </location>
</feature>
<keyword evidence="6" id="KW-1185">Reference proteome</keyword>
<comment type="caution">
    <text evidence="5">The sequence shown here is derived from an EMBL/GenBank/DDBJ whole genome shotgun (WGS) entry which is preliminary data.</text>
</comment>
<dbReference type="STRING" id="71784.A0A1Y2B4L8"/>
<dbReference type="InParanoid" id="A0A1Y2B4L8"/>
<evidence type="ECO:0000313" key="5">
    <source>
        <dbReference type="EMBL" id="ORY29773.1"/>
    </source>
</evidence>
<feature type="compositionally biased region" description="Basic residues" evidence="3">
    <location>
        <begin position="173"/>
        <end position="182"/>
    </location>
</feature>
<feature type="compositionally biased region" description="Acidic residues" evidence="3">
    <location>
        <begin position="346"/>
        <end position="368"/>
    </location>
</feature>
<keyword evidence="1 2" id="KW-0694">RNA-binding</keyword>
<dbReference type="OrthoDB" id="21643at2759"/>
<name>A0A1Y2B4L8_9TREE</name>
<evidence type="ECO:0000256" key="1">
    <source>
        <dbReference type="ARBA" id="ARBA00022884"/>
    </source>
</evidence>
<dbReference type="Pfam" id="PF00076">
    <property type="entry name" value="RRM_1"/>
    <property type="match status" value="1"/>
</dbReference>
<evidence type="ECO:0000313" key="6">
    <source>
        <dbReference type="Proteomes" id="UP000193986"/>
    </source>
</evidence>
<protein>
    <recommendedName>
        <fullName evidence="4">RRM domain-containing protein</fullName>
    </recommendedName>
</protein>
<dbReference type="EMBL" id="MCFC01000023">
    <property type="protein sequence ID" value="ORY29773.1"/>
    <property type="molecule type" value="Genomic_DNA"/>
</dbReference>
<feature type="compositionally biased region" description="Low complexity" evidence="3">
    <location>
        <begin position="436"/>
        <end position="447"/>
    </location>
</feature>
<dbReference type="SMART" id="SM00360">
    <property type="entry name" value="RRM"/>
    <property type="match status" value="1"/>
</dbReference>
<dbReference type="InterPro" id="IPR012677">
    <property type="entry name" value="Nucleotide-bd_a/b_plait_sf"/>
</dbReference>
<reference evidence="5 6" key="1">
    <citation type="submission" date="2016-07" db="EMBL/GenBank/DDBJ databases">
        <title>Pervasive Adenine N6-methylation of Active Genes in Fungi.</title>
        <authorList>
            <consortium name="DOE Joint Genome Institute"/>
            <person name="Mondo S.J."/>
            <person name="Dannebaum R.O."/>
            <person name="Kuo R.C."/>
            <person name="Labutti K."/>
            <person name="Haridas S."/>
            <person name="Kuo A."/>
            <person name="Salamov A."/>
            <person name="Ahrendt S.R."/>
            <person name="Lipzen A."/>
            <person name="Sullivan W."/>
            <person name="Andreopoulos W.B."/>
            <person name="Clum A."/>
            <person name="Lindquist E."/>
            <person name="Daum C."/>
            <person name="Ramamoorthy G.K."/>
            <person name="Gryganskyi A."/>
            <person name="Culley D."/>
            <person name="Magnuson J.K."/>
            <person name="James T.Y."/>
            <person name="O'Malley M.A."/>
            <person name="Stajich J.E."/>
            <person name="Spatafora J.W."/>
            <person name="Visel A."/>
            <person name="Grigoriev I.V."/>
        </authorList>
    </citation>
    <scope>NUCLEOTIDE SEQUENCE [LARGE SCALE GENOMIC DNA]</scope>
    <source>
        <strain evidence="5 6">68-887.2</strain>
    </source>
</reference>
<feature type="compositionally biased region" description="Acidic residues" evidence="3">
    <location>
        <begin position="466"/>
        <end position="478"/>
    </location>
</feature>
<feature type="compositionally biased region" description="Basic residues" evidence="3">
    <location>
        <begin position="687"/>
        <end position="697"/>
    </location>
</feature>
<dbReference type="PANTHER" id="PTHR48029:SF1">
    <property type="entry name" value="NUCLEOLAR PROTEIN 8"/>
    <property type="match status" value="1"/>
</dbReference>
<organism evidence="5 6">
    <name type="scientific">Naematelia encephala</name>
    <dbReference type="NCBI Taxonomy" id="71784"/>
    <lineage>
        <taxon>Eukaryota</taxon>
        <taxon>Fungi</taxon>
        <taxon>Dikarya</taxon>
        <taxon>Basidiomycota</taxon>
        <taxon>Agaricomycotina</taxon>
        <taxon>Tremellomycetes</taxon>
        <taxon>Tremellales</taxon>
        <taxon>Naemateliaceae</taxon>
        <taxon>Naematelia</taxon>
    </lineage>
</organism>
<feature type="compositionally biased region" description="Basic and acidic residues" evidence="3">
    <location>
        <begin position="260"/>
        <end position="269"/>
    </location>
</feature>
<dbReference type="Proteomes" id="UP000193986">
    <property type="component" value="Unassembled WGS sequence"/>
</dbReference>
<feature type="compositionally biased region" description="Acidic residues" evidence="3">
    <location>
        <begin position="494"/>
        <end position="508"/>
    </location>
</feature>
<feature type="region of interest" description="Disordered" evidence="3">
    <location>
        <begin position="605"/>
        <end position="640"/>
    </location>
</feature>
<feature type="compositionally biased region" description="Gly residues" evidence="3">
    <location>
        <begin position="479"/>
        <end position="491"/>
    </location>
</feature>
<feature type="region of interest" description="Disordered" evidence="3">
    <location>
        <begin position="258"/>
        <end position="568"/>
    </location>
</feature>
<dbReference type="GO" id="GO:0003723">
    <property type="term" value="F:RNA binding"/>
    <property type="evidence" value="ECO:0007669"/>
    <property type="project" value="UniProtKB-UniRule"/>
</dbReference>
<dbReference type="PANTHER" id="PTHR48029">
    <property type="entry name" value="NUCLEOLAR PROTEIN 8"/>
    <property type="match status" value="1"/>
</dbReference>
<feature type="compositionally biased region" description="Acidic residues" evidence="3">
    <location>
        <begin position="315"/>
        <end position="332"/>
    </location>
</feature>
<feature type="compositionally biased region" description="Basic and acidic residues" evidence="3">
    <location>
        <begin position="453"/>
        <end position="465"/>
    </location>
</feature>
<feature type="compositionally biased region" description="Acidic residues" evidence="3">
    <location>
        <begin position="516"/>
        <end position="531"/>
    </location>
</feature>
<dbReference type="Gene3D" id="3.30.70.330">
    <property type="match status" value="1"/>
</dbReference>
<feature type="region of interest" description="Disordered" evidence="3">
    <location>
        <begin position="687"/>
        <end position="706"/>
    </location>
</feature>
<dbReference type="SUPFAM" id="SSF54928">
    <property type="entry name" value="RNA-binding domain, RBD"/>
    <property type="match status" value="1"/>
</dbReference>
<dbReference type="InterPro" id="IPR000504">
    <property type="entry name" value="RRM_dom"/>
</dbReference>
<evidence type="ECO:0000256" key="2">
    <source>
        <dbReference type="PROSITE-ProRule" id="PRU00176"/>
    </source>
</evidence>
<feature type="domain" description="RRM" evidence="4">
    <location>
        <begin position="9"/>
        <end position="88"/>
    </location>
</feature>
<dbReference type="PROSITE" id="PS50102">
    <property type="entry name" value="RRM"/>
    <property type="match status" value="1"/>
</dbReference>
<sequence>MGEPSTITKRLHVGGLTPDITTEHIRDRFKSFGTIENVEDMQPDALGQPRPFTFFTITTTPVQLRKCLNIMSGSTWRGTQLRLAEAKPKYDIRLEKERDPPVEEQRKEQDKKRKRAIREFGDEVGKEAQDMRPVTVENYSSKKFWKVDDEKHLIRPICMRPTHPIHLSTPPQGKRKPPPPARARRRVINPLLWQSTHLIDNDLQGGNFEEAEAGGQDEWVYEDLETDEEDADELGRVKVGVWRRIGGEEEEVVRVQKRLVTGDDGKGPENDEDAASALFPAMERSVSPLFGARGDMGGEASPLFGTRALPSGLDVGEDEEAEEEVETEDDEGSSISEPAKSQLAEGTDEESTVDEEDEAEEKEAEEKEAEEKERSRSNSPLFAARPGSPLLPTPAEVSTQPQKSTIRKEPPPIRVAKPSLPDHLVQEARAERSRELSLLAGLLSGLGPNETKPVVREKEEWKGSEESDEEDGVYDEDAGVGGVMRLRGGGMASDVDEEDDDDDDDEESSSSGSDDSSSDDSDDSDDSEGSDVPEPPEQQQTTQEAKGKSTLKDMFAPQASTSGGFSLLASLDPDLELDDNLDIPLPLPSTIAQQELEAPIEPLAPSSKALFDPDPSIPLFFPDPSSVPSQPNGVGGGSAKRTRDVVEIDMSKSDWVGFFAQETDEDMKEIWARDKLELTREWKRRFREGKKQRRRRGGAGAGDDLD</sequence>
<evidence type="ECO:0000256" key="3">
    <source>
        <dbReference type="SAM" id="MobiDB-lite"/>
    </source>
</evidence>
<gene>
    <name evidence="5" type="ORF">BCR39DRAFT_598585</name>
</gene>
<feature type="compositionally biased region" description="Basic and acidic residues" evidence="3">
    <location>
        <begin position="424"/>
        <end position="435"/>
    </location>
</feature>
<evidence type="ECO:0000259" key="4">
    <source>
        <dbReference type="PROSITE" id="PS50102"/>
    </source>
</evidence>